<proteinExistence type="predicted"/>
<reference evidence="3" key="2">
    <citation type="submission" date="2018-05" db="EMBL/GenBank/DDBJ databases">
        <title>OpunRS2 (Oryza punctata Reference Sequence Version 2).</title>
        <authorList>
            <person name="Zhang J."/>
            <person name="Kudrna D."/>
            <person name="Lee S."/>
            <person name="Talag J."/>
            <person name="Welchert J."/>
            <person name="Wing R.A."/>
        </authorList>
    </citation>
    <scope>NUCLEOTIDE SEQUENCE [LARGE SCALE GENOMIC DNA]</scope>
</reference>
<keyword evidence="4" id="KW-1185">Reference proteome</keyword>
<organism evidence="3">
    <name type="scientific">Oryza punctata</name>
    <name type="common">Red rice</name>
    <dbReference type="NCBI Taxonomy" id="4537"/>
    <lineage>
        <taxon>Eukaryota</taxon>
        <taxon>Viridiplantae</taxon>
        <taxon>Streptophyta</taxon>
        <taxon>Embryophyta</taxon>
        <taxon>Tracheophyta</taxon>
        <taxon>Spermatophyta</taxon>
        <taxon>Magnoliopsida</taxon>
        <taxon>Liliopsida</taxon>
        <taxon>Poales</taxon>
        <taxon>Poaceae</taxon>
        <taxon>BOP clade</taxon>
        <taxon>Oryzoideae</taxon>
        <taxon>Oryzeae</taxon>
        <taxon>Oryzinae</taxon>
        <taxon>Oryza</taxon>
    </lineage>
</organism>
<evidence type="ECO:0000256" key="1">
    <source>
        <dbReference type="SAM" id="MobiDB-lite"/>
    </source>
</evidence>
<evidence type="ECO:0000313" key="3">
    <source>
        <dbReference type="EnsemblPlants" id="OPUNC11G19570.1"/>
    </source>
</evidence>
<protein>
    <submittedName>
        <fullName evidence="3">Uncharacterized protein</fullName>
    </submittedName>
</protein>
<sequence>MAVVGFAGFFVGVALATLELGVAFTRRPTGRDTTNLRSTAAEAELRRWWRWRDQGSTSTSFYGEQDQTPQASPQPGNNLQHH</sequence>
<dbReference type="AlphaFoldDB" id="A0A0E0MI99"/>
<evidence type="ECO:0000256" key="2">
    <source>
        <dbReference type="SAM" id="SignalP"/>
    </source>
</evidence>
<reference evidence="3" key="1">
    <citation type="submission" date="2015-04" db="UniProtKB">
        <authorList>
            <consortium name="EnsemblPlants"/>
        </authorList>
    </citation>
    <scope>IDENTIFICATION</scope>
</reference>
<accession>A0A0E0MI99</accession>
<dbReference type="EnsemblPlants" id="OPUNC11G19570.1">
    <property type="protein sequence ID" value="OPUNC11G19570.1"/>
    <property type="gene ID" value="OPUNC11G19570"/>
</dbReference>
<feature type="chain" id="PRO_5002368003" evidence="2">
    <location>
        <begin position="17"/>
        <end position="82"/>
    </location>
</feature>
<feature type="signal peptide" evidence="2">
    <location>
        <begin position="1"/>
        <end position="16"/>
    </location>
</feature>
<name>A0A0E0MI99_ORYPU</name>
<feature type="region of interest" description="Disordered" evidence="1">
    <location>
        <begin position="58"/>
        <end position="82"/>
    </location>
</feature>
<evidence type="ECO:0000313" key="4">
    <source>
        <dbReference type="Proteomes" id="UP000026962"/>
    </source>
</evidence>
<keyword evidence="2" id="KW-0732">Signal</keyword>
<dbReference type="Gramene" id="OPUNC11G19570.1">
    <property type="protein sequence ID" value="OPUNC11G19570.1"/>
    <property type="gene ID" value="OPUNC11G19570"/>
</dbReference>
<dbReference type="Proteomes" id="UP000026962">
    <property type="component" value="Chromosome 11"/>
</dbReference>
<dbReference type="HOGENOM" id="CLU_2562329_0_0_1"/>